<name>A0AAD4CGU0_ASPNN</name>
<dbReference type="AlphaFoldDB" id="A0AAD4CGU0"/>
<feature type="domain" description="Protein kinase" evidence="14">
    <location>
        <begin position="91"/>
        <end position="364"/>
    </location>
</feature>
<organism evidence="15 16">
    <name type="scientific">Aspergillus nanangensis</name>
    <dbReference type="NCBI Taxonomy" id="2582783"/>
    <lineage>
        <taxon>Eukaryota</taxon>
        <taxon>Fungi</taxon>
        <taxon>Dikarya</taxon>
        <taxon>Ascomycota</taxon>
        <taxon>Pezizomycotina</taxon>
        <taxon>Eurotiomycetes</taxon>
        <taxon>Eurotiomycetidae</taxon>
        <taxon>Eurotiales</taxon>
        <taxon>Aspergillaceae</taxon>
        <taxon>Aspergillus</taxon>
        <taxon>Aspergillus subgen. Circumdati</taxon>
    </lineage>
</organism>
<dbReference type="PANTHER" id="PTHR24346">
    <property type="entry name" value="MAP/MICROTUBULE AFFINITY-REGULATING KINASE"/>
    <property type="match status" value="1"/>
</dbReference>
<evidence type="ECO:0000256" key="1">
    <source>
        <dbReference type="ARBA" id="ARBA00004266"/>
    </source>
</evidence>
<keyword evidence="5" id="KW-0597">Phosphoprotein</keyword>
<dbReference type="SUPFAM" id="SSF56112">
    <property type="entry name" value="Protein kinase-like (PK-like)"/>
    <property type="match status" value="1"/>
</dbReference>
<feature type="compositionally biased region" description="Pro residues" evidence="13">
    <location>
        <begin position="863"/>
        <end position="873"/>
    </location>
</feature>
<keyword evidence="9 12" id="KW-0067">ATP-binding</keyword>
<dbReference type="GO" id="GO:0005940">
    <property type="term" value="C:septin ring"/>
    <property type="evidence" value="ECO:0007669"/>
    <property type="project" value="UniProtKB-ARBA"/>
</dbReference>
<evidence type="ECO:0000256" key="12">
    <source>
        <dbReference type="PROSITE-ProRule" id="PRU10141"/>
    </source>
</evidence>
<evidence type="ECO:0000256" key="10">
    <source>
        <dbReference type="ARBA" id="ARBA00047899"/>
    </source>
</evidence>
<feature type="compositionally biased region" description="Basic and acidic residues" evidence="13">
    <location>
        <begin position="810"/>
        <end position="821"/>
    </location>
</feature>
<evidence type="ECO:0000256" key="7">
    <source>
        <dbReference type="ARBA" id="ARBA00022741"/>
    </source>
</evidence>
<dbReference type="Pfam" id="PF16797">
    <property type="entry name" value="Fungal_KA1"/>
    <property type="match status" value="1"/>
</dbReference>
<dbReference type="PROSITE" id="PS00108">
    <property type="entry name" value="PROTEIN_KINASE_ST"/>
    <property type="match status" value="1"/>
</dbReference>
<feature type="compositionally biased region" description="Basic and acidic residues" evidence="13">
    <location>
        <begin position="1022"/>
        <end position="1033"/>
    </location>
</feature>
<proteinExistence type="inferred from homology"/>
<feature type="compositionally biased region" description="Polar residues" evidence="13">
    <location>
        <begin position="7"/>
        <end position="16"/>
    </location>
</feature>
<dbReference type="CDD" id="cd14081">
    <property type="entry name" value="STKc_BRSK1_2"/>
    <property type="match status" value="1"/>
</dbReference>
<evidence type="ECO:0000256" key="2">
    <source>
        <dbReference type="ARBA" id="ARBA00010791"/>
    </source>
</evidence>
<reference evidence="15" key="1">
    <citation type="journal article" date="2019" name="Beilstein J. Org. Chem.">
        <title>Nanangenines: drimane sesquiterpenoids as the dominant metabolite cohort of a novel Australian fungus, Aspergillus nanangensis.</title>
        <authorList>
            <person name="Lacey H.J."/>
            <person name="Gilchrist C.L.M."/>
            <person name="Crombie A."/>
            <person name="Kalaitzis J.A."/>
            <person name="Vuong D."/>
            <person name="Rutledge P.J."/>
            <person name="Turner P."/>
            <person name="Pitt J.I."/>
            <person name="Lacey E."/>
            <person name="Chooi Y.H."/>
            <person name="Piggott A.M."/>
        </authorList>
    </citation>
    <scope>NUCLEOTIDE SEQUENCE</scope>
    <source>
        <strain evidence="15">MST-FP2251</strain>
    </source>
</reference>
<reference evidence="15" key="2">
    <citation type="submission" date="2020-02" db="EMBL/GenBank/DDBJ databases">
        <authorList>
            <person name="Gilchrist C.L.M."/>
            <person name="Chooi Y.-H."/>
        </authorList>
    </citation>
    <scope>NUCLEOTIDE SEQUENCE</scope>
    <source>
        <strain evidence="15">MST-FP2251</strain>
    </source>
</reference>
<feature type="region of interest" description="Disordered" evidence="13">
    <location>
        <begin position="717"/>
        <end position="743"/>
    </location>
</feature>
<dbReference type="SMART" id="SM00220">
    <property type="entry name" value="S_TKc"/>
    <property type="match status" value="1"/>
</dbReference>
<feature type="compositionally biased region" description="Polar residues" evidence="13">
    <location>
        <begin position="60"/>
        <end position="76"/>
    </location>
</feature>
<gene>
    <name evidence="15" type="ORF">FE257_011848</name>
</gene>
<dbReference type="FunFam" id="1.10.510.10:FF:000394">
    <property type="entry name" value="Serine/threonine-protein kinase HSL1"/>
    <property type="match status" value="1"/>
</dbReference>
<feature type="region of interest" description="Disordered" evidence="13">
    <location>
        <begin position="979"/>
        <end position="1091"/>
    </location>
</feature>
<comment type="catalytic activity">
    <reaction evidence="10">
        <text>L-threonyl-[protein] + ATP = O-phospho-L-threonyl-[protein] + ADP + H(+)</text>
        <dbReference type="Rhea" id="RHEA:46608"/>
        <dbReference type="Rhea" id="RHEA-COMP:11060"/>
        <dbReference type="Rhea" id="RHEA-COMP:11605"/>
        <dbReference type="ChEBI" id="CHEBI:15378"/>
        <dbReference type="ChEBI" id="CHEBI:30013"/>
        <dbReference type="ChEBI" id="CHEBI:30616"/>
        <dbReference type="ChEBI" id="CHEBI:61977"/>
        <dbReference type="ChEBI" id="CHEBI:456216"/>
        <dbReference type="EC" id="2.7.11.1"/>
    </reaction>
</comment>
<feature type="compositionally biased region" description="Polar residues" evidence="13">
    <location>
        <begin position="640"/>
        <end position="655"/>
    </location>
</feature>
<dbReference type="EC" id="2.7.11.1" evidence="3"/>
<feature type="region of interest" description="Disordered" evidence="13">
    <location>
        <begin position="1"/>
        <end position="98"/>
    </location>
</feature>
<evidence type="ECO:0000256" key="3">
    <source>
        <dbReference type="ARBA" id="ARBA00012513"/>
    </source>
</evidence>
<dbReference type="InterPro" id="IPR008271">
    <property type="entry name" value="Ser/Thr_kinase_AS"/>
</dbReference>
<dbReference type="InterPro" id="IPR031850">
    <property type="entry name" value="Fungal_KA1_dom"/>
</dbReference>
<dbReference type="Proteomes" id="UP001194746">
    <property type="component" value="Unassembled WGS sequence"/>
</dbReference>
<dbReference type="GO" id="GO:0005935">
    <property type="term" value="C:cellular bud neck"/>
    <property type="evidence" value="ECO:0007669"/>
    <property type="project" value="UniProtKB-SubCell"/>
</dbReference>
<comment type="caution">
    <text evidence="15">The sequence shown here is derived from an EMBL/GenBank/DDBJ whole genome shotgun (WGS) entry which is preliminary data.</text>
</comment>
<dbReference type="GO" id="GO:0004674">
    <property type="term" value="F:protein serine/threonine kinase activity"/>
    <property type="evidence" value="ECO:0007669"/>
    <property type="project" value="UniProtKB-KW"/>
</dbReference>
<feature type="compositionally biased region" description="Polar residues" evidence="13">
    <location>
        <begin position="733"/>
        <end position="743"/>
    </location>
</feature>
<dbReference type="Gene3D" id="3.30.310.220">
    <property type="entry name" value="Fungal kinase associated-1 domain"/>
    <property type="match status" value="1"/>
</dbReference>
<comment type="catalytic activity">
    <reaction evidence="11">
        <text>L-seryl-[protein] + ATP = O-phospho-L-seryl-[protein] + ADP + H(+)</text>
        <dbReference type="Rhea" id="RHEA:17989"/>
        <dbReference type="Rhea" id="RHEA-COMP:9863"/>
        <dbReference type="Rhea" id="RHEA-COMP:11604"/>
        <dbReference type="ChEBI" id="CHEBI:15378"/>
        <dbReference type="ChEBI" id="CHEBI:29999"/>
        <dbReference type="ChEBI" id="CHEBI:30616"/>
        <dbReference type="ChEBI" id="CHEBI:83421"/>
        <dbReference type="ChEBI" id="CHEBI:456216"/>
        <dbReference type="EC" id="2.7.11.1"/>
    </reaction>
</comment>
<dbReference type="GO" id="GO:0035556">
    <property type="term" value="P:intracellular signal transduction"/>
    <property type="evidence" value="ECO:0007669"/>
    <property type="project" value="TreeGrafter"/>
</dbReference>
<feature type="compositionally biased region" description="Polar residues" evidence="13">
    <location>
        <begin position="1073"/>
        <end position="1083"/>
    </location>
</feature>
<evidence type="ECO:0000313" key="16">
    <source>
        <dbReference type="Proteomes" id="UP001194746"/>
    </source>
</evidence>
<feature type="compositionally biased region" description="Polar residues" evidence="13">
    <location>
        <begin position="822"/>
        <end position="841"/>
    </location>
</feature>
<feature type="compositionally biased region" description="Polar residues" evidence="13">
    <location>
        <begin position="586"/>
        <end position="597"/>
    </location>
</feature>
<dbReference type="InterPro" id="IPR043024">
    <property type="entry name" value="KA1_sf_fungal"/>
</dbReference>
<evidence type="ECO:0000256" key="8">
    <source>
        <dbReference type="ARBA" id="ARBA00022777"/>
    </source>
</evidence>
<feature type="region of interest" description="Disordered" evidence="13">
    <location>
        <begin position="907"/>
        <end position="944"/>
    </location>
</feature>
<dbReference type="PANTHER" id="PTHR24346:SF110">
    <property type="entry name" value="NON-SPECIFIC SERINE_THREONINE PROTEIN KINASE"/>
    <property type="match status" value="1"/>
</dbReference>
<evidence type="ECO:0000256" key="4">
    <source>
        <dbReference type="ARBA" id="ARBA00022527"/>
    </source>
</evidence>
<protein>
    <recommendedName>
        <fullName evidence="3">non-specific serine/threonine protein kinase</fullName>
        <ecNumber evidence="3">2.7.11.1</ecNumber>
    </recommendedName>
</protein>
<comment type="similarity">
    <text evidence="2">Belongs to the protein kinase superfamily. CAMK Ser/Thr protein kinase family. NIM1 subfamily.</text>
</comment>
<feature type="region of interest" description="Disordered" evidence="13">
    <location>
        <begin position="586"/>
        <end position="669"/>
    </location>
</feature>
<keyword evidence="8" id="KW-0418">Kinase</keyword>
<evidence type="ECO:0000256" key="9">
    <source>
        <dbReference type="ARBA" id="ARBA00022840"/>
    </source>
</evidence>
<feature type="region of interest" description="Disordered" evidence="13">
    <location>
        <begin position="459"/>
        <end position="514"/>
    </location>
</feature>
<dbReference type="EMBL" id="VCAU01000080">
    <property type="protein sequence ID" value="KAF9886235.1"/>
    <property type="molecule type" value="Genomic_DNA"/>
</dbReference>
<dbReference type="Pfam" id="PF00069">
    <property type="entry name" value="Pkinase"/>
    <property type="match status" value="1"/>
</dbReference>
<keyword evidence="16" id="KW-1185">Reference proteome</keyword>
<accession>A0AAD4CGU0</accession>
<dbReference type="PROSITE" id="PS00107">
    <property type="entry name" value="PROTEIN_KINASE_ATP"/>
    <property type="match status" value="1"/>
</dbReference>
<dbReference type="PROSITE" id="PS50011">
    <property type="entry name" value="PROTEIN_KINASE_DOM"/>
    <property type="match status" value="1"/>
</dbReference>
<keyword evidence="7 12" id="KW-0547">Nucleotide-binding</keyword>
<dbReference type="Gene3D" id="1.10.510.10">
    <property type="entry name" value="Transferase(Phosphotransferase) domain 1"/>
    <property type="match status" value="1"/>
</dbReference>
<dbReference type="InterPro" id="IPR017441">
    <property type="entry name" value="Protein_kinase_ATP_BS"/>
</dbReference>
<comment type="subcellular location">
    <subcellularLocation>
        <location evidence="1">Bud neck</location>
    </subcellularLocation>
</comment>
<feature type="compositionally biased region" description="Polar residues" evidence="13">
    <location>
        <begin position="622"/>
        <end position="631"/>
    </location>
</feature>
<dbReference type="InterPro" id="IPR011009">
    <property type="entry name" value="Kinase-like_dom_sf"/>
</dbReference>
<keyword evidence="4" id="KW-0723">Serine/threonine-protein kinase</keyword>
<dbReference type="InterPro" id="IPR000719">
    <property type="entry name" value="Prot_kinase_dom"/>
</dbReference>
<feature type="binding site" evidence="12">
    <location>
        <position position="120"/>
    </location>
    <ligand>
        <name>ATP</name>
        <dbReference type="ChEBI" id="CHEBI:30616"/>
    </ligand>
</feature>
<evidence type="ECO:0000256" key="5">
    <source>
        <dbReference type="ARBA" id="ARBA00022553"/>
    </source>
</evidence>
<dbReference type="GO" id="GO:0005524">
    <property type="term" value="F:ATP binding"/>
    <property type="evidence" value="ECO:0007669"/>
    <property type="project" value="UniProtKB-UniRule"/>
</dbReference>
<feature type="compositionally biased region" description="Low complexity" evidence="13">
    <location>
        <begin position="718"/>
        <end position="732"/>
    </location>
</feature>
<evidence type="ECO:0000259" key="14">
    <source>
        <dbReference type="PROSITE" id="PS50011"/>
    </source>
</evidence>
<evidence type="ECO:0000256" key="13">
    <source>
        <dbReference type="SAM" id="MobiDB-lite"/>
    </source>
</evidence>
<feature type="region of interest" description="Disordered" evidence="13">
    <location>
        <begin position="810"/>
        <end position="878"/>
    </location>
</feature>
<keyword evidence="6" id="KW-0808">Transferase</keyword>
<evidence type="ECO:0000256" key="11">
    <source>
        <dbReference type="ARBA" id="ARBA00048679"/>
    </source>
</evidence>
<feature type="compositionally biased region" description="Polar residues" evidence="13">
    <location>
        <begin position="979"/>
        <end position="999"/>
    </location>
</feature>
<evidence type="ECO:0000256" key="6">
    <source>
        <dbReference type="ARBA" id="ARBA00022679"/>
    </source>
</evidence>
<feature type="compositionally biased region" description="Basic residues" evidence="13">
    <location>
        <begin position="465"/>
        <end position="485"/>
    </location>
</feature>
<evidence type="ECO:0000313" key="15">
    <source>
        <dbReference type="EMBL" id="KAF9886235.1"/>
    </source>
</evidence>
<sequence>MRPPLTDATNRLNYCQTPRPDQEEGYDELDNLPSPEPMSIVTSPQSAKQHVDATCFSPVADSQTGSNRNSTISAASIVSGKGKRKTHVGPWQLGRTLGRGSTGRVRLAKHALTGQTAAIKIVSKKSAAIAQSESIAAMDRNVGLFNTTGARPMPSGIEREVVIMKLIEHQNVISLYDVWENRGELYLVLEYVEGGELFDYVSNSGPLPEEEAVRLFRQIIAGLGYCHRFNICHRDLKPENILLDGWHNVKLADFGMAALQPEGHWLNTSCGSPHYAAPEIIYGRKYRGDKADIWSCGIILYALLTGYLPFDGGDLANTLRMVKKGEYYMPPELSDESADLIHRILQKKPEDRISMLDMWSHPLLKKYEKLHEAMANHYIGPPPPLSVQDCGPQVINRQDIDLDLLRNLQTLWHNVKPDALIDKLLKQDPTYERMFYNALVKFRNEQLENYQGQPLEYSASDYHHISKGPRRTSKRGSQRPPRAPRRRPEISTSKESGRRPNPAKDITKPSLTDACDPFRCKQDEIADKEVQIVAQAAANVRLSRDTDMIPEPQIMVEEYEDEELPPSSPFAILQNKRAKVNSMKSFHTRTSLSSTRRLVNPPSTPKSVSYRRNVCFQHIRTRSQSSLSSKPRNARGTGRRQPSQCSLDVGPNTNPFADRESSPSLPAQPAVVRGTGVTIKNVIQTKKVRDSDFIWRDDARKVSHELSQICEEAFNGGSASTKTASTSTCSETPATSVSMTTPEHSNNQIAAGALKKQAPLAPSPTSYTASELAETRRKLIEHSTQDGTDEIPAYLIAVIGHLDRLIEQDKLRQRDKSDSNENSRSSTTQYMRTASETSQLPIISEEHNNNPSNKATTTQQPQQDPPQPGPGAPPNSLSRYRKRTIRMVPQSSLQSIADATPLNVYKKNRDAASGSQRPIGGYKAMPSSETNSPTDLDSPGLGLPRPPCDLDPIAEMPGSPRRNGSRFSEARIWPWFRNRSYTPSETPANASQETKTSPLVSPKVAVNEVTTPIDDPMGSPNEHFKTNREEQGKQKIGFFRKFMKRKTNKNTSASNPEPEPVEPDALPPLPDTPKTSSRSSSQDKPLPHRPVSEIKSHNWFARVFQFKPATRVVALSESKMKSRKDMYKILRKWKQYGLYDVYLDKTNSIIYGKVAETNFLRLRPVEFSAEFYTVLEHGRQANISLVRFRQERGAASSFNKVVDTLQSVMKQRGMLVEDPIRARKMTRILDAFPDP</sequence>